<sequence>MDTINWDELYLQLFAYTDTLLKANTWFRKGKIDSYLEGKQVHDYVAAAIEKYLSEPHKFDPSKRSLVGYLKLHIIRTLVWNDVKKVENKTTTDIEFFFDEDDINTFNTMEAILPYANAYFDQQIDHDMILNDIQDEIQADEIVKTIFEAHCQNGLLRREILIEYNMDSKVFDNGMKRLRTVLKKTAKKYHLRQQI</sequence>
<gene>
    <name evidence="1" type="ORF">FAZ15_03230</name>
</gene>
<accession>A0A4U0P750</accession>
<dbReference type="EMBL" id="SUME01000001">
    <property type="protein sequence ID" value="TJZ63306.1"/>
    <property type="molecule type" value="Genomic_DNA"/>
</dbReference>
<organism evidence="1 2">
    <name type="scientific">Sphingobacterium olei</name>
    <dbReference type="NCBI Taxonomy" id="2571155"/>
    <lineage>
        <taxon>Bacteria</taxon>
        <taxon>Pseudomonadati</taxon>
        <taxon>Bacteroidota</taxon>
        <taxon>Sphingobacteriia</taxon>
        <taxon>Sphingobacteriales</taxon>
        <taxon>Sphingobacteriaceae</taxon>
        <taxon>Sphingobacterium</taxon>
    </lineage>
</organism>
<comment type="caution">
    <text evidence="1">The sequence shown here is derived from an EMBL/GenBank/DDBJ whole genome shotgun (WGS) entry which is preliminary data.</text>
</comment>
<dbReference type="AlphaFoldDB" id="A0A4U0P750"/>
<keyword evidence="2" id="KW-1185">Reference proteome</keyword>
<dbReference type="OrthoDB" id="982580at2"/>
<reference evidence="1 2" key="1">
    <citation type="submission" date="2019-04" db="EMBL/GenBank/DDBJ databases">
        <title>Sphingobacterium olei sp. nov., isolated from oil-contaminated soil.</title>
        <authorList>
            <person name="Liu B."/>
        </authorList>
    </citation>
    <scope>NUCLEOTIDE SEQUENCE [LARGE SCALE GENOMIC DNA]</scope>
    <source>
        <strain evidence="1 2">HAL-9</strain>
    </source>
</reference>
<evidence type="ECO:0000313" key="2">
    <source>
        <dbReference type="Proteomes" id="UP000306808"/>
    </source>
</evidence>
<evidence type="ECO:0000313" key="1">
    <source>
        <dbReference type="EMBL" id="TJZ63306.1"/>
    </source>
</evidence>
<dbReference type="RefSeq" id="WP_136899849.1">
    <property type="nucleotide sequence ID" value="NZ_SUME01000001.1"/>
</dbReference>
<proteinExistence type="predicted"/>
<dbReference type="Proteomes" id="UP000306808">
    <property type="component" value="Unassembled WGS sequence"/>
</dbReference>
<protein>
    <submittedName>
        <fullName evidence="1">Uncharacterized protein</fullName>
    </submittedName>
</protein>
<name>A0A4U0P750_9SPHI</name>